<reference evidence="1" key="1">
    <citation type="submission" date="2021-05" db="EMBL/GenBank/DDBJ databases">
        <authorList>
            <person name="Scholz U."/>
            <person name="Mascher M."/>
            <person name="Fiebig A."/>
        </authorList>
    </citation>
    <scope>NUCLEOTIDE SEQUENCE [LARGE SCALE GENOMIC DNA]</scope>
</reference>
<evidence type="ECO:0000313" key="2">
    <source>
        <dbReference type="Proteomes" id="UP001732700"/>
    </source>
</evidence>
<reference evidence="1" key="2">
    <citation type="submission" date="2025-09" db="UniProtKB">
        <authorList>
            <consortium name="EnsemblPlants"/>
        </authorList>
    </citation>
    <scope>IDENTIFICATION</scope>
</reference>
<organism evidence="1 2">
    <name type="scientific">Avena sativa</name>
    <name type="common">Oat</name>
    <dbReference type="NCBI Taxonomy" id="4498"/>
    <lineage>
        <taxon>Eukaryota</taxon>
        <taxon>Viridiplantae</taxon>
        <taxon>Streptophyta</taxon>
        <taxon>Embryophyta</taxon>
        <taxon>Tracheophyta</taxon>
        <taxon>Spermatophyta</taxon>
        <taxon>Magnoliopsida</taxon>
        <taxon>Liliopsida</taxon>
        <taxon>Poales</taxon>
        <taxon>Poaceae</taxon>
        <taxon>BOP clade</taxon>
        <taxon>Pooideae</taxon>
        <taxon>Poodae</taxon>
        <taxon>Poeae</taxon>
        <taxon>Poeae Chloroplast Group 1 (Aveneae type)</taxon>
        <taxon>Aveninae</taxon>
        <taxon>Avena</taxon>
    </lineage>
</organism>
<sequence>MVPLLEPLLLAIIFLACSAGSAASSMAPASFSTSETPTSNTTDHLALMSFKSSITSDPSQALESWGTGTGNLSVPLCRWRGVTCGTRGRRRGRVVALDLPGLGLRGTIPPELGNLTCLRRLHLAENRLHGVLPPELGGLRDLNHLNLTDNSFQGRIPASLSNCTSLERLVLLNNSFHGDIPQEICLLRNLKVLNLGMNTLTGSILSGIGGLVDLIFLNLGNNNLTGEIPQEIGNLAKLGKVGLGNNQLTGPIPDSFGNLSSLYFLSIFSAQLTGSIPPLQNLSSLQVLELSGNSLEGSIPAWLGNLSSLIHINLQENHLTGHIPDSLGKLPFLDLLSLSKNNLSGPIPQSLGNLGALTILHLDYNELEGPFPSSVLNISTLEVLDLQFNHLSGSLPPNIGNELPNIQQLLVSVNQFHGTIPPSLCNASTLEWIQGVSNLFSGTIPQCLGIRQENLTVVTFAENQLETRSDYDWGFMSSLTNCSRLLLLDVGDNKLRGELPNTVGNLSTQLEYFITNMNYITGKIPEGIGNLVNLEFLEMNNNLFEGTIPASFGKLTKLNQLHLENNNLSGSIPSSFSNLQMLTVLSLGGNALGGQIPPNLSNCPLEKLDLSYNRLSGSVPKEIFSISTLSDYLHLDHNFLTGTIPSEMGNLTKLGLLDLSGNKFFGEIPSSIGECQNLQYLNTSGNYLRGKIPPSIGQLTGLLVLDLSHNNLSGSIPKFLGTMRGLASLNISFNNLNGEVPTGGVFANATSASVMGNAGLCNGIPRLKLPLCSSSTTKKPSKKLAIIISICGAVILITLVFALSTFYRRSRKRKSNMQTLLVNEKYVRVSYAELVSATNGFASENLIGAGSFGSVYMGTMRINNQQVVVAVKVLNLAQRGASQSFVAECETLRCVRHRNLVKILTVCSSIDFQGHDFKALIYEFLPNGNLDKWLHQHITEAGEENGLDLQVRLQIAIDVASSLEYLHQHKPMPIIHCDLKPSNILLDGEMIAHVADFGLARFLHKDSDISSGWASMRGTIGYAAPEYGLGNEVSIHGDVYSYGILLLEMFTGQRPTESKFGEALGLRKYVQMALEGREVDVIDQHLLPELQDCDASTSNFDKTGRDMRIACISSIMHIGISCSEEMPTDRLQIGNALKELQAIRNKFHKELLSN</sequence>
<dbReference type="Proteomes" id="UP001732700">
    <property type="component" value="Chromosome 7A"/>
</dbReference>
<dbReference type="EnsemblPlants" id="AVESA.00010b.r2.7AG1217070.1">
    <property type="protein sequence ID" value="AVESA.00010b.r2.7AG1217070.1.CDS"/>
    <property type="gene ID" value="AVESA.00010b.r2.7AG1217070"/>
</dbReference>
<keyword evidence="2" id="KW-1185">Reference proteome</keyword>
<proteinExistence type="predicted"/>
<name>A0ACD5ZS65_AVESA</name>
<accession>A0ACD5ZS65</accession>
<protein>
    <submittedName>
        <fullName evidence="1">Uncharacterized protein</fullName>
    </submittedName>
</protein>
<evidence type="ECO:0000313" key="1">
    <source>
        <dbReference type="EnsemblPlants" id="AVESA.00010b.r2.7AG1217070.1.CDS"/>
    </source>
</evidence>